<organism evidence="1 2">
    <name type="scientific">Bacillus anthracis</name>
    <name type="common">anthrax bacterium</name>
    <dbReference type="NCBI Taxonomy" id="1392"/>
    <lineage>
        <taxon>Bacteria</taxon>
        <taxon>Bacillati</taxon>
        <taxon>Bacillota</taxon>
        <taxon>Bacilli</taxon>
        <taxon>Bacillales</taxon>
        <taxon>Bacillaceae</taxon>
        <taxon>Bacillus</taxon>
        <taxon>Bacillus cereus group</taxon>
    </lineage>
</organism>
<comment type="caution">
    <text evidence="1">The sequence shown here is derived from an EMBL/GenBank/DDBJ whole genome shotgun (WGS) entry which is preliminary data.</text>
</comment>
<evidence type="ECO:0000313" key="1">
    <source>
        <dbReference type="EMBL" id="KLV17468.1"/>
    </source>
</evidence>
<name>A0A0J1HUV2_BACAN</name>
<protein>
    <submittedName>
        <fullName evidence="1">Uncharacterized protein</fullName>
    </submittedName>
</protein>
<accession>A0A0J1HUV2</accession>
<dbReference type="AlphaFoldDB" id="A0A0J1HUV2"/>
<dbReference type="Proteomes" id="UP000035904">
    <property type="component" value="Unassembled WGS sequence"/>
</dbReference>
<evidence type="ECO:0000313" key="2">
    <source>
        <dbReference type="Proteomes" id="UP000035904"/>
    </source>
</evidence>
<dbReference type="PATRIC" id="fig|1392.242.peg.1154"/>
<sequence length="348" mass="40287">MEVNKEWLDLFTEEEQKQIYSFDTLDREHPLKRILFPRDAYSGNDNQVAMNTLTAFKVVNGINKQWLSSLKNRMMEIKDYSTSSAALGELRAYGYLLEAGVKVRPVPCQRGVGTPEFECSYNGNSFIVEVHSKQMKNEETKAYQEFKKEETTAPFRMHTITPFGKPDVNKPGDTVCLNAISKICATKQRGHQLSKEIPSIIWLDYQDEVWDMLLNRENLHPLRSFRGEFVSGEIWYAFYGWNGAPVFESHSIEEKIVQPPGIMKHDGRFRRSHELSSVIISLPRITSILENPWADKIVPDELWKPLSMLSWFSVADSYTHKFTRNLMDKIDHECDSLSDLASSIKYKW</sequence>
<proteinExistence type="predicted"/>
<gene>
    <name evidence="1" type="ORF">ABW01_16395</name>
</gene>
<dbReference type="RefSeq" id="WP_047956837.1">
    <property type="nucleotide sequence ID" value="NZ_LDPG01000011.1"/>
</dbReference>
<reference evidence="1 2" key="1">
    <citation type="submission" date="2015-05" db="EMBL/GenBank/DDBJ databases">
        <title>Whole genome sequence and identification of bacterial endophytes from Costus igneus.</title>
        <authorList>
            <person name="Lee Y.P."/>
            <person name="Gan H.M."/>
            <person name="Eng W."/>
            <person name="Wheatley M.S."/>
            <person name="Caraballo A."/>
            <person name="Polter S."/>
            <person name="Savka M.A."/>
            <person name="Hudson A.O."/>
        </authorList>
    </citation>
    <scope>NUCLEOTIDE SEQUENCE [LARGE SCALE GENOMIC DNA]</scope>
    <source>
        <strain evidence="1 2">RIT375</strain>
    </source>
</reference>
<dbReference type="EMBL" id="LDPG01000011">
    <property type="protein sequence ID" value="KLV17468.1"/>
    <property type="molecule type" value="Genomic_DNA"/>
</dbReference>